<dbReference type="PROSITE" id="PS51257">
    <property type="entry name" value="PROKAR_LIPOPROTEIN"/>
    <property type="match status" value="1"/>
</dbReference>
<dbReference type="STRING" id="649764.HMPREF0762_01179"/>
<protein>
    <submittedName>
        <fullName evidence="7">Tat pathway signal sequence domain protein</fullName>
    </submittedName>
</protein>
<dbReference type="InterPro" id="IPR050315">
    <property type="entry name" value="FAD-oxidoreductase_2"/>
</dbReference>
<keyword evidence="3" id="KW-0274">FAD</keyword>
<gene>
    <name evidence="7" type="ORF">HMPREF0762_01179</name>
</gene>
<evidence type="ECO:0000256" key="2">
    <source>
        <dbReference type="ARBA" id="ARBA00022630"/>
    </source>
</evidence>
<comment type="caution">
    <text evidence="7">The sequence shown here is derived from an EMBL/GenBank/DDBJ whole genome shotgun (WGS) entry which is preliminary data.</text>
</comment>
<organism evidence="7 8">
    <name type="scientific">Slackia exigua (strain ATCC 700122 / DSM 15923 / CIP 105133 / JCM 11022 / KCTC 5966 / S-7)</name>
    <dbReference type="NCBI Taxonomy" id="649764"/>
    <lineage>
        <taxon>Bacteria</taxon>
        <taxon>Bacillati</taxon>
        <taxon>Actinomycetota</taxon>
        <taxon>Coriobacteriia</taxon>
        <taxon>Eggerthellales</taxon>
        <taxon>Eggerthellaceae</taxon>
        <taxon>Slackia</taxon>
    </lineage>
</organism>
<evidence type="ECO:0000256" key="3">
    <source>
        <dbReference type="ARBA" id="ARBA00022827"/>
    </source>
</evidence>
<dbReference type="Proteomes" id="UP000006001">
    <property type="component" value="Unassembled WGS sequence"/>
</dbReference>
<dbReference type="SUPFAM" id="SSF56425">
    <property type="entry name" value="Succinate dehydrogenase/fumarate reductase flavoprotein, catalytic domain"/>
    <property type="match status" value="1"/>
</dbReference>
<dbReference type="EMBL" id="ACUX02000007">
    <property type="protein sequence ID" value="EEZ61110.1"/>
    <property type="molecule type" value="Genomic_DNA"/>
</dbReference>
<dbReference type="GeneID" id="85007703"/>
<dbReference type="Gene3D" id="3.50.50.60">
    <property type="entry name" value="FAD/NAD(P)-binding domain"/>
    <property type="match status" value="2"/>
</dbReference>
<dbReference type="InterPro" id="IPR003953">
    <property type="entry name" value="FAD-dep_OxRdtase_2_FAD-bd"/>
</dbReference>
<dbReference type="eggNOG" id="COG1053">
    <property type="taxonomic scope" value="Bacteria"/>
</dbReference>
<evidence type="ECO:0000313" key="8">
    <source>
        <dbReference type="Proteomes" id="UP000006001"/>
    </source>
</evidence>
<dbReference type="RefSeq" id="WP_006362441.1">
    <property type="nucleotide sequence ID" value="NZ_GG700630.1"/>
</dbReference>
<evidence type="ECO:0000256" key="1">
    <source>
        <dbReference type="ARBA" id="ARBA00001974"/>
    </source>
</evidence>
<dbReference type="OrthoDB" id="9813348at2"/>
<dbReference type="GO" id="GO:0008202">
    <property type="term" value="P:steroid metabolic process"/>
    <property type="evidence" value="ECO:0007669"/>
    <property type="project" value="UniProtKB-ARBA"/>
</dbReference>
<reference evidence="7" key="1">
    <citation type="submission" date="2009-10" db="EMBL/GenBank/DDBJ databases">
        <authorList>
            <person name="Weinstock G."/>
            <person name="Sodergren E."/>
            <person name="Clifton S."/>
            <person name="Fulton L."/>
            <person name="Fulton B."/>
            <person name="Courtney L."/>
            <person name="Fronick C."/>
            <person name="Harrison M."/>
            <person name="Strong C."/>
            <person name="Farmer C."/>
            <person name="Delahaunty K."/>
            <person name="Markovic C."/>
            <person name="Hall O."/>
            <person name="Minx P."/>
            <person name="Tomlinson C."/>
            <person name="Mitreva M."/>
            <person name="Nelson J."/>
            <person name="Hou S."/>
            <person name="Wollam A."/>
            <person name="Pepin K.H."/>
            <person name="Johnson M."/>
            <person name="Bhonagiri V."/>
            <person name="Nash W.E."/>
            <person name="Warren W."/>
            <person name="Chinwalla A."/>
            <person name="Mardis E.R."/>
            <person name="Wilson R.K."/>
        </authorList>
    </citation>
    <scope>NUCLEOTIDE SEQUENCE [LARGE SCALE GENOMIC DNA]</scope>
    <source>
        <strain evidence="7">ATCC 700122</strain>
    </source>
</reference>
<dbReference type="InterPro" id="IPR027477">
    <property type="entry name" value="Succ_DH/fumarate_Rdtase_cat_sf"/>
</dbReference>
<dbReference type="AlphaFoldDB" id="D0WHE7"/>
<proteinExistence type="predicted"/>
<keyword evidence="2" id="KW-0285">Flavoprotein</keyword>
<dbReference type="InterPro" id="IPR006311">
    <property type="entry name" value="TAT_signal"/>
</dbReference>
<sequence>MSTELSRRNFLAGAATLSALAGAAALVGCGSSTTAADAGAAEATAADATAWLGAAPSIAEFADEQTADVVVVGAGTGGMFAAAAAAEGGASVIVIEKGEDYGNVKDDLGAVNTKLQQEDGTTFDRAQMMLDYYRYSNARTDLRLFNAWFDNSAETVDWFTDLIAAKGVTMWHEAAVGDQEGLVAHWATGHSPAWPEDKDKKINGATVLGEYIQGLDGQIVFSMPMVELAVENGKVTGVVAQNADGGYVKYNASKGVVVATGGYAKNDEMMSALQPETLKMISSTWAPPTNTGDGIKACIWAGAAFDQTHSSMLFDRAAIATDALSGTGAESSMFWMGSQPWLKVNLNGERFTNEGTGVYDWILHSALNQPGNTYCTVFDSNWKTYAEQFVMHGCSRLFPFENGAPSNHDTAFAQSQIDQLAEKGMLVQADTLEELAKGLGLPEETFVATVHRYNELTDAGVDEDFGKEGYRLSKLDTAPYFGVRQSGSLLATMDGIRINAKCQALHEDGTVIEGLYVTGNDSGCYFDRSYINQATGAAAGRTVTFGRMIGKELAAL</sequence>
<accession>D0WHE7</accession>
<keyword evidence="4" id="KW-0560">Oxidoreductase</keyword>
<feature type="chain" id="PRO_5038543889" evidence="5">
    <location>
        <begin position="36"/>
        <end position="556"/>
    </location>
</feature>
<evidence type="ECO:0000256" key="4">
    <source>
        <dbReference type="ARBA" id="ARBA00023002"/>
    </source>
</evidence>
<evidence type="ECO:0000313" key="7">
    <source>
        <dbReference type="EMBL" id="EEZ61110.1"/>
    </source>
</evidence>
<dbReference type="Gene3D" id="3.90.700.10">
    <property type="entry name" value="Succinate dehydrogenase/fumarate reductase flavoprotein, catalytic domain"/>
    <property type="match status" value="1"/>
</dbReference>
<dbReference type="SUPFAM" id="SSF51905">
    <property type="entry name" value="FAD/NAD(P)-binding domain"/>
    <property type="match status" value="1"/>
</dbReference>
<dbReference type="PROSITE" id="PS51318">
    <property type="entry name" value="TAT"/>
    <property type="match status" value="1"/>
</dbReference>
<comment type="cofactor">
    <cofactor evidence="1">
        <name>FAD</name>
        <dbReference type="ChEBI" id="CHEBI:57692"/>
    </cofactor>
</comment>
<dbReference type="GO" id="GO:0033765">
    <property type="term" value="F:steroid dehydrogenase activity, acting on the CH-CH group of donors"/>
    <property type="evidence" value="ECO:0007669"/>
    <property type="project" value="UniProtKB-ARBA"/>
</dbReference>
<feature type="domain" description="FAD-dependent oxidoreductase 2 FAD-binding" evidence="6">
    <location>
        <begin position="68"/>
        <end position="525"/>
    </location>
</feature>
<dbReference type="PANTHER" id="PTHR43400">
    <property type="entry name" value="FUMARATE REDUCTASE"/>
    <property type="match status" value="1"/>
</dbReference>
<keyword evidence="5" id="KW-0732">Signal</keyword>
<dbReference type="PANTHER" id="PTHR43400:SF10">
    <property type="entry name" value="3-OXOSTEROID 1-DEHYDROGENASE"/>
    <property type="match status" value="1"/>
</dbReference>
<dbReference type="Pfam" id="PF00890">
    <property type="entry name" value="FAD_binding_2"/>
    <property type="match status" value="1"/>
</dbReference>
<dbReference type="HOGENOM" id="CLU_011398_4_3_11"/>
<name>D0WHE7_SLAES</name>
<feature type="signal peptide" evidence="5">
    <location>
        <begin position="1"/>
        <end position="35"/>
    </location>
</feature>
<evidence type="ECO:0000259" key="6">
    <source>
        <dbReference type="Pfam" id="PF00890"/>
    </source>
</evidence>
<keyword evidence="8" id="KW-1185">Reference proteome</keyword>
<evidence type="ECO:0000256" key="5">
    <source>
        <dbReference type="SAM" id="SignalP"/>
    </source>
</evidence>
<dbReference type="InterPro" id="IPR036188">
    <property type="entry name" value="FAD/NAD-bd_sf"/>
</dbReference>